<dbReference type="AlphaFoldDB" id="A0A841EX31"/>
<name>A0A841EX31_9BACT</name>
<evidence type="ECO:0000313" key="4">
    <source>
        <dbReference type="Proteomes" id="UP000524404"/>
    </source>
</evidence>
<dbReference type="EMBL" id="JACHKT010000037">
    <property type="protein sequence ID" value="MBB6005168.1"/>
    <property type="molecule type" value="Genomic_DNA"/>
</dbReference>
<evidence type="ECO:0000313" key="3">
    <source>
        <dbReference type="EMBL" id="MBB6005168.1"/>
    </source>
</evidence>
<dbReference type="Gene3D" id="3.30.470.20">
    <property type="entry name" value="ATP-grasp fold, B domain"/>
    <property type="match status" value="1"/>
</dbReference>
<dbReference type="InterPro" id="IPR013651">
    <property type="entry name" value="ATP-grasp_RimK-type"/>
</dbReference>
<protein>
    <recommendedName>
        <fullName evidence="2">ATP-grasp domain-containing protein</fullName>
    </recommendedName>
</protein>
<dbReference type="InterPro" id="IPR013815">
    <property type="entry name" value="ATP_grasp_subdomain_1"/>
</dbReference>
<proteinExistence type="predicted"/>
<organism evidence="3 4">
    <name type="scientific">Arcicella rosea</name>
    <dbReference type="NCBI Taxonomy" id="502909"/>
    <lineage>
        <taxon>Bacteria</taxon>
        <taxon>Pseudomonadati</taxon>
        <taxon>Bacteroidota</taxon>
        <taxon>Cytophagia</taxon>
        <taxon>Cytophagales</taxon>
        <taxon>Flectobacillaceae</taxon>
        <taxon>Arcicella</taxon>
    </lineage>
</organism>
<dbReference type="Gene3D" id="3.30.1490.20">
    <property type="entry name" value="ATP-grasp fold, A domain"/>
    <property type="match status" value="1"/>
</dbReference>
<dbReference type="InterPro" id="IPR011761">
    <property type="entry name" value="ATP-grasp"/>
</dbReference>
<dbReference type="RefSeq" id="WP_184136742.1">
    <property type="nucleotide sequence ID" value="NZ_JACHKT010000037.1"/>
</dbReference>
<dbReference type="GO" id="GO:0046872">
    <property type="term" value="F:metal ion binding"/>
    <property type="evidence" value="ECO:0007669"/>
    <property type="project" value="InterPro"/>
</dbReference>
<dbReference type="Pfam" id="PF08443">
    <property type="entry name" value="RimK"/>
    <property type="match status" value="1"/>
</dbReference>
<dbReference type="Proteomes" id="UP000524404">
    <property type="component" value="Unassembled WGS sequence"/>
</dbReference>
<reference evidence="3 4" key="1">
    <citation type="submission" date="2020-08" db="EMBL/GenBank/DDBJ databases">
        <title>Functional genomics of gut bacteria from endangered species of beetles.</title>
        <authorList>
            <person name="Carlos-Shanley C."/>
        </authorList>
    </citation>
    <scope>NUCLEOTIDE SEQUENCE [LARGE SCALE GENOMIC DNA]</scope>
    <source>
        <strain evidence="3 4">S00070</strain>
    </source>
</reference>
<keyword evidence="1" id="KW-0547">Nucleotide-binding</keyword>
<feature type="domain" description="ATP-grasp" evidence="2">
    <location>
        <begin position="121"/>
        <end position="303"/>
    </location>
</feature>
<dbReference type="GO" id="GO:0005524">
    <property type="term" value="F:ATP binding"/>
    <property type="evidence" value="ECO:0007669"/>
    <property type="project" value="UniProtKB-UniRule"/>
</dbReference>
<accession>A0A841EX31</accession>
<evidence type="ECO:0000256" key="1">
    <source>
        <dbReference type="PROSITE-ProRule" id="PRU00409"/>
    </source>
</evidence>
<sequence>MYKVLLVSVGHFFDSTAEIPSIFKRAGCIVDIFCSEKSWLKSNKFYDNWIEASEEEESFKYELADYVKKNPDKYNWILLLDEFTLKLMNNFIGDDQFLFEKLLPITKIENREVLSSKIGMSKACSRYNITTPRFINYSEDLSLDFIAQNLDFPILLKEDFSFSGLGVQYCANINEFKSCLEKVLNRTNLVLQEFIEGEDIGVEALFYEGQLVSYNCATIISYMGGKFSFTTRRAYYQDANLAKELKKLGESFGISGFGSIQYIYHKERNLYYLIETDLRSNSWMPYSKFTGKDIADGVKQIVNGKIIGDFSETTPLNKKIEIAIFDRDIRRCMKNKDLKGFILWGINYKGCWKFIPFYDTILFNRIFTKLYKDFFKIKY</sequence>
<dbReference type="SUPFAM" id="SSF56059">
    <property type="entry name" value="Glutathione synthetase ATP-binding domain-like"/>
    <property type="match status" value="1"/>
</dbReference>
<keyword evidence="4" id="KW-1185">Reference proteome</keyword>
<comment type="caution">
    <text evidence="3">The sequence shown here is derived from an EMBL/GenBank/DDBJ whole genome shotgun (WGS) entry which is preliminary data.</text>
</comment>
<gene>
    <name evidence="3" type="ORF">HNP25_003840</name>
</gene>
<dbReference type="PROSITE" id="PS50975">
    <property type="entry name" value="ATP_GRASP"/>
    <property type="match status" value="1"/>
</dbReference>
<evidence type="ECO:0000259" key="2">
    <source>
        <dbReference type="PROSITE" id="PS50975"/>
    </source>
</evidence>
<keyword evidence="1" id="KW-0067">ATP-binding</keyword>